<keyword evidence="3" id="KW-1185">Reference proteome</keyword>
<organism evidence="2 3">
    <name type="scientific">Rosistilla ulvae</name>
    <dbReference type="NCBI Taxonomy" id="1930277"/>
    <lineage>
        <taxon>Bacteria</taxon>
        <taxon>Pseudomonadati</taxon>
        <taxon>Planctomycetota</taxon>
        <taxon>Planctomycetia</taxon>
        <taxon>Pirellulales</taxon>
        <taxon>Pirellulaceae</taxon>
        <taxon>Rosistilla</taxon>
    </lineage>
</organism>
<gene>
    <name evidence="2" type="ORF">EC9_23900</name>
</gene>
<evidence type="ECO:0000313" key="3">
    <source>
        <dbReference type="Proteomes" id="UP000319557"/>
    </source>
</evidence>
<dbReference type="EMBL" id="CP036261">
    <property type="protein sequence ID" value="QDS88202.1"/>
    <property type="molecule type" value="Genomic_DNA"/>
</dbReference>
<proteinExistence type="predicted"/>
<protein>
    <submittedName>
        <fullName evidence="2">Uncharacterized protein</fullName>
    </submittedName>
</protein>
<keyword evidence="1" id="KW-1133">Transmembrane helix</keyword>
<reference evidence="2 3" key="1">
    <citation type="submission" date="2019-02" db="EMBL/GenBank/DDBJ databases">
        <title>Deep-cultivation of Planctomycetes and their phenomic and genomic characterization uncovers novel biology.</title>
        <authorList>
            <person name="Wiegand S."/>
            <person name="Jogler M."/>
            <person name="Boedeker C."/>
            <person name="Pinto D."/>
            <person name="Vollmers J."/>
            <person name="Rivas-Marin E."/>
            <person name="Kohn T."/>
            <person name="Peeters S.H."/>
            <person name="Heuer A."/>
            <person name="Rast P."/>
            <person name="Oberbeckmann S."/>
            <person name="Bunk B."/>
            <person name="Jeske O."/>
            <person name="Meyerdierks A."/>
            <person name="Storesund J.E."/>
            <person name="Kallscheuer N."/>
            <person name="Luecker S."/>
            <person name="Lage O.M."/>
            <person name="Pohl T."/>
            <person name="Merkel B.J."/>
            <person name="Hornburger P."/>
            <person name="Mueller R.-W."/>
            <person name="Bruemmer F."/>
            <person name="Labrenz M."/>
            <person name="Spormann A.M."/>
            <person name="Op den Camp H."/>
            <person name="Overmann J."/>
            <person name="Amann R."/>
            <person name="Jetten M.S.M."/>
            <person name="Mascher T."/>
            <person name="Medema M.H."/>
            <person name="Devos D.P."/>
            <person name="Kaster A.-K."/>
            <person name="Ovreas L."/>
            <person name="Rohde M."/>
            <person name="Galperin M.Y."/>
            <person name="Jogler C."/>
        </authorList>
    </citation>
    <scope>NUCLEOTIDE SEQUENCE [LARGE SCALE GENOMIC DNA]</scope>
    <source>
        <strain evidence="2 3">EC9</strain>
    </source>
</reference>
<sequence>MLWYIDNLGTVVDFIRRFWIFGLIIVMVALHALIIVTVRKELVKIKTEESQAFDLGEFRFQRVDDKSTVYQVHLYALLEPSQSLRGRKELQKNIATLNEVVGQQLRLAEKNWLADPIQTDLKHHLKQEISKSMNIDFLEQLLVTEWLELPVGIATGTTLSQNQSLASGS</sequence>
<evidence type="ECO:0000256" key="1">
    <source>
        <dbReference type="SAM" id="Phobius"/>
    </source>
</evidence>
<accession>A0A517M010</accession>
<keyword evidence="1" id="KW-0812">Transmembrane</keyword>
<dbReference type="AlphaFoldDB" id="A0A517M010"/>
<feature type="transmembrane region" description="Helical" evidence="1">
    <location>
        <begin position="18"/>
        <end position="38"/>
    </location>
</feature>
<keyword evidence="1" id="KW-0472">Membrane</keyword>
<name>A0A517M010_9BACT</name>
<dbReference type="KEGG" id="ruv:EC9_23900"/>
<evidence type="ECO:0000313" key="2">
    <source>
        <dbReference type="EMBL" id="QDS88202.1"/>
    </source>
</evidence>
<dbReference type="Proteomes" id="UP000319557">
    <property type="component" value="Chromosome"/>
</dbReference>